<dbReference type="EMBL" id="CP045119">
    <property type="protein sequence ID" value="QIN82427.1"/>
    <property type="molecule type" value="Genomic_DNA"/>
</dbReference>
<dbReference type="AlphaFoldDB" id="A0A6G8Q7Y1"/>
<evidence type="ECO:0000313" key="2">
    <source>
        <dbReference type="Proteomes" id="UP000501452"/>
    </source>
</evidence>
<dbReference type="RefSeq" id="WP_166174750.1">
    <property type="nucleotide sequence ID" value="NZ_CP045119.1"/>
</dbReference>
<dbReference type="Proteomes" id="UP000501452">
    <property type="component" value="Chromosome"/>
</dbReference>
<protein>
    <submittedName>
        <fullName evidence="1">Uncharacterized protein</fullName>
    </submittedName>
</protein>
<evidence type="ECO:0000313" key="1">
    <source>
        <dbReference type="EMBL" id="QIN82427.1"/>
    </source>
</evidence>
<name>A0A6G8Q7Y1_9ACTN</name>
<dbReference type="InterPro" id="IPR029058">
    <property type="entry name" value="AB_hydrolase_fold"/>
</dbReference>
<accession>A0A6G8Q7Y1</accession>
<organism evidence="1 2">
    <name type="scientific">Rubrobacter tropicus</name>
    <dbReference type="NCBI Taxonomy" id="2653851"/>
    <lineage>
        <taxon>Bacteria</taxon>
        <taxon>Bacillati</taxon>
        <taxon>Actinomycetota</taxon>
        <taxon>Rubrobacteria</taxon>
        <taxon>Rubrobacterales</taxon>
        <taxon>Rubrobacteraceae</taxon>
        <taxon>Rubrobacter</taxon>
    </lineage>
</organism>
<dbReference type="PANTHER" id="PTHR47909">
    <property type="entry name" value="ALPHA/BETA-HYDROLASES SUPERFAMILY PROTEIN"/>
    <property type="match status" value="1"/>
</dbReference>
<reference evidence="1 2" key="1">
    <citation type="submission" date="2019-10" db="EMBL/GenBank/DDBJ databases">
        <title>Rubrobacter sp nov SCSIO 52090 isolated from a deep-sea sediment in the South China Sea.</title>
        <authorList>
            <person name="Chen R.W."/>
        </authorList>
    </citation>
    <scope>NUCLEOTIDE SEQUENCE [LARGE SCALE GENOMIC DNA]</scope>
    <source>
        <strain evidence="1 2">SCSIO 52909</strain>
    </source>
</reference>
<sequence>MSGIRPGVGLPGIYRGEPPYGGRRYSGHRRVSRLITLGTPHASPPGGRFAGPISRVNDLFPGALHEGSGLRYLSVAGAAADGASSKKARRRYEGFVEDGRTMGDGVVPVEAALLPGSKTLVLEGVHHNRRLGRWYGSDAETVAGWWPEELLARGFLVGGAGA</sequence>
<proteinExistence type="predicted"/>
<gene>
    <name evidence="1" type="ORF">GBA63_07020</name>
</gene>
<dbReference type="KEGG" id="rub:GBA63_07020"/>
<dbReference type="PANTHER" id="PTHR47909:SF2">
    <property type="entry name" value="GPI INOSITOL-DEACYLASE"/>
    <property type="match status" value="1"/>
</dbReference>
<dbReference type="Gene3D" id="3.40.50.1820">
    <property type="entry name" value="alpha/beta hydrolase"/>
    <property type="match status" value="1"/>
</dbReference>
<keyword evidence="2" id="KW-1185">Reference proteome</keyword>